<comment type="caution">
    <text evidence="4">The sequence shown here is derived from an EMBL/GenBank/DDBJ whole genome shotgun (WGS) entry which is preliminary data.</text>
</comment>
<evidence type="ECO:0000313" key="5">
    <source>
        <dbReference type="Proteomes" id="UP000320239"/>
    </source>
</evidence>
<dbReference type="PANTHER" id="PTHR43008:SF4">
    <property type="entry name" value="CHAIN DEHYDROGENASE, PUTATIVE (AFU_ORTHOLOGUE AFUA_4G08710)-RELATED"/>
    <property type="match status" value="1"/>
</dbReference>
<dbReference type="PANTHER" id="PTHR43008">
    <property type="entry name" value="BENZIL REDUCTASE"/>
    <property type="match status" value="1"/>
</dbReference>
<evidence type="ECO:0000256" key="2">
    <source>
        <dbReference type="ARBA" id="ARBA00023002"/>
    </source>
</evidence>
<feature type="region of interest" description="Disordered" evidence="3">
    <location>
        <begin position="1"/>
        <end position="40"/>
    </location>
</feature>
<keyword evidence="5" id="KW-1185">Reference proteome</keyword>
<dbReference type="AlphaFoldDB" id="A0A561WK25"/>
<dbReference type="Pfam" id="PF00106">
    <property type="entry name" value="adh_short"/>
    <property type="match status" value="1"/>
</dbReference>
<evidence type="ECO:0000256" key="1">
    <source>
        <dbReference type="ARBA" id="ARBA00006484"/>
    </source>
</evidence>
<organism evidence="4 5">
    <name type="scientific">Actinoplanes teichomyceticus</name>
    <dbReference type="NCBI Taxonomy" id="1867"/>
    <lineage>
        <taxon>Bacteria</taxon>
        <taxon>Bacillati</taxon>
        <taxon>Actinomycetota</taxon>
        <taxon>Actinomycetes</taxon>
        <taxon>Micromonosporales</taxon>
        <taxon>Micromonosporaceae</taxon>
        <taxon>Actinoplanes</taxon>
    </lineage>
</organism>
<dbReference type="SUPFAM" id="SSF51735">
    <property type="entry name" value="NAD(P)-binding Rossmann-fold domains"/>
    <property type="match status" value="1"/>
</dbReference>
<reference evidence="4 5" key="1">
    <citation type="submission" date="2019-06" db="EMBL/GenBank/DDBJ databases">
        <title>Sequencing the genomes of 1000 actinobacteria strains.</title>
        <authorList>
            <person name="Klenk H.-P."/>
        </authorList>
    </citation>
    <scope>NUCLEOTIDE SEQUENCE [LARGE SCALE GENOMIC DNA]</scope>
    <source>
        <strain evidence="4 5">DSM 43866</strain>
    </source>
</reference>
<name>A0A561WK25_ACTTI</name>
<dbReference type="Gene3D" id="3.40.50.720">
    <property type="entry name" value="NAD(P)-binding Rossmann-like Domain"/>
    <property type="match status" value="1"/>
</dbReference>
<dbReference type="OrthoDB" id="9797538at2"/>
<evidence type="ECO:0000256" key="3">
    <source>
        <dbReference type="SAM" id="MobiDB-lite"/>
    </source>
</evidence>
<dbReference type="Proteomes" id="UP000320239">
    <property type="component" value="Unassembled WGS sequence"/>
</dbReference>
<comment type="similarity">
    <text evidence="1">Belongs to the short-chain dehydrogenases/reductases (SDR) family.</text>
</comment>
<protein>
    <submittedName>
        <fullName evidence="4">NADP-dependent 3-hydroxy acid dehydrogenase YdfG</fullName>
    </submittedName>
</protein>
<gene>
    <name evidence="4" type="ORF">FHX34_102723</name>
</gene>
<evidence type="ECO:0000313" key="4">
    <source>
        <dbReference type="EMBL" id="TWG24170.1"/>
    </source>
</evidence>
<dbReference type="InterPro" id="IPR002347">
    <property type="entry name" value="SDR_fam"/>
</dbReference>
<feature type="region of interest" description="Disordered" evidence="3">
    <location>
        <begin position="55"/>
        <end position="89"/>
    </location>
</feature>
<sequence>MAASLGPWPDPRAGAPDAGAVRPVRVGPADPPGGGGSRADGLCWGVRPGGMVMRGGVDPAAGAATGRVRPPGRTRPPGVPARRRQAERQWERGMRVAGKTLVVTGAGDGIGRAVVLEAVRRGARVAAVGPDAAAVRETARQAVAPLLVSAHEVDVTDHAAAETLPATVAERWGAVDGLIHCAGAVQRFSPDDEALRVSRGFLRLLRTRPEAHLVTVPGPGGASRAVVKVLADGLRAACAGTNIRITVVAGQIAAGSAPAAVGQAAYRAARDILDAVERNASRVTIGPDAGLIDRLRWHPRTRPA</sequence>
<proteinExistence type="inferred from homology"/>
<accession>A0A561WK25</accession>
<dbReference type="InterPro" id="IPR036291">
    <property type="entry name" value="NAD(P)-bd_dom_sf"/>
</dbReference>
<feature type="compositionally biased region" description="Low complexity" evidence="3">
    <location>
        <begin position="11"/>
        <end position="24"/>
    </location>
</feature>
<dbReference type="EMBL" id="VIWY01000002">
    <property type="protein sequence ID" value="TWG24170.1"/>
    <property type="molecule type" value="Genomic_DNA"/>
</dbReference>
<keyword evidence="2" id="KW-0560">Oxidoreductase</keyword>
<dbReference type="PRINTS" id="PR00081">
    <property type="entry name" value="GDHRDH"/>
</dbReference>
<dbReference type="CDD" id="cd05233">
    <property type="entry name" value="SDR_c"/>
    <property type="match status" value="1"/>
</dbReference>
<dbReference type="GO" id="GO:0050664">
    <property type="term" value="F:oxidoreductase activity, acting on NAD(P)H, oxygen as acceptor"/>
    <property type="evidence" value="ECO:0007669"/>
    <property type="project" value="TreeGrafter"/>
</dbReference>